<evidence type="ECO:0000313" key="2">
    <source>
        <dbReference type="Proteomes" id="UP001206925"/>
    </source>
</evidence>
<reference evidence="1" key="1">
    <citation type="submission" date="2022-06" db="EMBL/GenBank/DDBJ databases">
        <title>Uncovering the hologenomic basis of an extraordinary plant invasion.</title>
        <authorList>
            <person name="Bieker V.C."/>
            <person name="Martin M.D."/>
            <person name="Gilbert T."/>
            <person name="Hodgins K."/>
            <person name="Battlay P."/>
            <person name="Petersen B."/>
            <person name="Wilson J."/>
        </authorList>
    </citation>
    <scope>NUCLEOTIDE SEQUENCE</scope>
    <source>
        <strain evidence="1">AA19_3_7</strain>
        <tissue evidence="1">Leaf</tissue>
    </source>
</reference>
<sequence length="152" mass="16904">MATKPPSSDAYPMVVMVSVMGTATVGLRSDSDQTPKPSSWWVFDGLWWAWRQSYSGPLKAVSKFEQVAYKTEMSCFAFLPECTVLGLVTTDSSYFTWLSTLVPSKCRRLGVDASTSTQFLASSSQSLNKQLQTKERRKHESKICLGQLACLL</sequence>
<proteinExistence type="predicted"/>
<dbReference type="Proteomes" id="UP001206925">
    <property type="component" value="Unassembled WGS sequence"/>
</dbReference>
<dbReference type="AlphaFoldDB" id="A0AAD5GDT1"/>
<comment type="caution">
    <text evidence="1">The sequence shown here is derived from an EMBL/GenBank/DDBJ whole genome shotgun (WGS) entry which is preliminary data.</text>
</comment>
<dbReference type="EMBL" id="JAMZMK010008772">
    <property type="protein sequence ID" value="KAI7738627.1"/>
    <property type="molecule type" value="Genomic_DNA"/>
</dbReference>
<accession>A0AAD5GDT1</accession>
<name>A0AAD5GDT1_AMBAR</name>
<evidence type="ECO:0000313" key="1">
    <source>
        <dbReference type="EMBL" id="KAI7738627.1"/>
    </source>
</evidence>
<protein>
    <submittedName>
        <fullName evidence="1">Uncharacterized protein</fullName>
    </submittedName>
</protein>
<gene>
    <name evidence="1" type="ORF">M8C21_017670</name>
</gene>
<keyword evidence="2" id="KW-1185">Reference proteome</keyword>
<organism evidence="1 2">
    <name type="scientific">Ambrosia artemisiifolia</name>
    <name type="common">Common ragweed</name>
    <dbReference type="NCBI Taxonomy" id="4212"/>
    <lineage>
        <taxon>Eukaryota</taxon>
        <taxon>Viridiplantae</taxon>
        <taxon>Streptophyta</taxon>
        <taxon>Embryophyta</taxon>
        <taxon>Tracheophyta</taxon>
        <taxon>Spermatophyta</taxon>
        <taxon>Magnoliopsida</taxon>
        <taxon>eudicotyledons</taxon>
        <taxon>Gunneridae</taxon>
        <taxon>Pentapetalae</taxon>
        <taxon>asterids</taxon>
        <taxon>campanulids</taxon>
        <taxon>Asterales</taxon>
        <taxon>Asteraceae</taxon>
        <taxon>Asteroideae</taxon>
        <taxon>Heliantheae alliance</taxon>
        <taxon>Heliantheae</taxon>
        <taxon>Ambrosia</taxon>
    </lineage>
</organism>